<feature type="short sequence motif" description="GXSXG" evidence="2">
    <location>
        <begin position="50"/>
        <end position="54"/>
    </location>
</feature>
<proteinExistence type="predicted"/>
<feature type="domain" description="PNPLA" evidence="3">
    <location>
        <begin position="19"/>
        <end position="227"/>
    </location>
</feature>
<name>A0A1A3MX96_MYCAS</name>
<feature type="short sequence motif" description="GXGXXG" evidence="2">
    <location>
        <begin position="23"/>
        <end position="28"/>
    </location>
</feature>
<dbReference type="Gene3D" id="3.40.1090.10">
    <property type="entry name" value="Cytosolic phospholipase A2 catalytic domain"/>
    <property type="match status" value="2"/>
</dbReference>
<reference evidence="4 5" key="1">
    <citation type="submission" date="2016-06" db="EMBL/GenBank/DDBJ databases">
        <authorList>
            <person name="Kjaerup R.B."/>
            <person name="Dalgaard T.S."/>
            <person name="Juul-Madsen H.R."/>
        </authorList>
    </citation>
    <scope>NUCLEOTIDE SEQUENCE [LARGE SCALE GENOMIC DNA]</scope>
    <source>
        <strain evidence="4 5">1245139.5</strain>
    </source>
</reference>
<accession>A0A1A3MX96</accession>
<gene>
    <name evidence="4" type="ORF">A5636_07775</name>
</gene>
<keyword evidence="2" id="KW-0378">Hydrolase</keyword>
<dbReference type="PANTHER" id="PTHR46394:SF1">
    <property type="entry name" value="PNPLA DOMAIN-CONTAINING PROTEIN"/>
    <property type="match status" value="1"/>
</dbReference>
<feature type="short sequence motif" description="DGA/G" evidence="2">
    <location>
        <begin position="214"/>
        <end position="216"/>
    </location>
</feature>
<evidence type="ECO:0000256" key="2">
    <source>
        <dbReference type="PROSITE-ProRule" id="PRU01161"/>
    </source>
</evidence>
<dbReference type="EMBL" id="LZLQ01000096">
    <property type="protein sequence ID" value="OBK14528.1"/>
    <property type="molecule type" value="Genomic_DNA"/>
</dbReference>
<dbReference type="Proteomes" id="UP000093629">
    <property type="component" value="Unassembled WGS sequence"/>
</dbReference>
<dbReference type="Pfam" id="PF01734">
    <property type="entry name" value="Patatin"/>
    <property type="match status" value="1"/>
</dbReference>
<evidence type="ECO:0000259" key="3">
    <source>
        <dbReference type="PROSITE" id="PS51635"/>
    </source>
</evidence>
<dbReference type="InterPro" id="IPR016035">
    <property type="entry name" value="Acyl_Trfase/lysoPLipase"/>
</dbReference>
<dbReference type="InterPro" id="IPR002641">
    <property type="entry name" value="PNPLA_dom"/>
</dbReference>
<sequence>MTGQSGRSGHSGKLNPVDLVLSGGGVKGVGLVGAVVAMMDAGYSVKRVSGVSAGSLVGSILAAAAKGDQLTSAQIKEIALTLPYEKFRDSGPVGHVPVLGQAWGLLRDSGIYRGDFAHQWISGELKNLGVTTFGDLALSDKQIPANRRYRLAVTVTDITTGQLVRLPWDYQRLYGLDPDEQLVADAVRASMSIPFYFRPVTLTSAAGRQSTLVDGGVLSNFPIDSFDRFDGKPPRWPTFGVTVVPNLPEGNDQLIPGVGALRLLGPPSVLLEQLITTMFVGHDQTYLNQPWVSARAIRVDSTAVNFLDFGISRTDAEALYTKGYEAAAAFLSTWNWVEYLERFRPYQ</sequence>
<dbReference type="AlphaFoldDB" id="A0A1A3MX96"/>
<dbReference type="InterPro" id="IPR052580">
    <property type="entry name" value="Lipid_Hydrolase"/>
</dbReference>
<dbReference type="SUPFAM" id="SSF52151">
    <property type="entry name" value="FabD/lysophospholipase-like"/>
    <property type="match status" value="1"/>
</dbReference>
<dbReference type="OrthoDB" id="9770965at2"/>
<feature type="active site" description="Proton acceptor" evidence="2">
    <location>
        <position position="214"/>
    </location>
</feature>
<dbReference type="GO" id="GO:0016787">
    <property type="term" value="F:hydrolase activity"/>
    <property type="evidence" value="ECO:0007669"/>
    <property type="project" value="UniProtKB-UniRule"/>
</dbReference>
<evidence type="ECO:0000313" key="4">
    <source>
        <dbReference type="EMBL" id="OBK14528.1"/>
    </source>
</evidence>
<keyword evidence="1 2" id="KW-0443">Lipid metabolism</keyword>
<comment type="caution">
    <text evidence="4">The sequence shown here is derived from an EMBL/GenBank/DDBJ whole genome shotgun (WGS) entry which is preliminary data.</text>
</comment>
<protein>
    <submittedName>
        <fullName evidence="4">Phospholipase</fullName>
    </submittedName>
</protein>
<feature type="active site" description="Nucleophile" evidence="2">
    <location>
        <position position="52"/>
    </location>
</feature>
<dbReference type="CDD" id="cd07207">
    <property type="entry name" value="Pat_ExoU_VipD_like"/>
    <property type="match status" value="1"/>
</dbReference>
<dbReference type="GO" id="GO:0016042">
    <property type="term" value="P:lipid catabolic process"/>
    <property type="evidence" value="ECO:0007669"/>
    <property type="project" value="UniProtKB-UniRule"/>
</dbReference>
<dbReference type="RefSeq" id="WP_065159424.1">
    <property type="nucleotide sequence ID" value="NZ_LZLQ01000096.1"/>
</dbReference>
<keyword evidence="2" id="KW-0442">Lipid degradation</keyword>
<keyword evidence="5" id="KW-1185">Reference proteome</keyword>
<organism evidence="4 5">
    <name type="scientific">Mycobacterium asiaticum</name>
    <dbReference type="NCBI Taxonomy" id="1790"/>
    <lineage>
        <taxon>Bacteria</taxon>
        <taxon>Bacillati</taxon>
        <taxon>Actinomycetota</taxon>
        <taxon>Actinomycetes</taxon>
        <taxon>Mycobacteriales</taxon>
        <taxon>Mycobacteriaceae</taxon>
        <taxon>Mycobacterium</taxon>
    </lineage>
</organism>
<evidence type="ECO:0000313" key="5">
    <source>
        <dbReference type="Proteomes" id="UP000093629"/>
    </source>
</evidence>
<evidence type="ECO:0000256" key="1">
    <source>
        <dbReference type="ARBA" id="ARBA00023098"/>
    </source>
</evidence>
<dbReference type="PANTHER" id="PTHR46394">
    <property type="entry name" value="ANNEXIN"/>
    <property type="match status" value="1"/>
</dbReference>
<dbReference type="PROSITE" id="PS51635">
    <property type="entry name" value="PNPLA"/>
    <property type="match status" value="1"/>
</dbReference>